<dbReference type="Gene3D" id="3.40.190.150">
    <property type="entry name" value="Bordetella uptake gene, domain 1"/>
    <property type="match status" value="1"/>
</dbReference>
<protein>
    <recommendedName>
        <fullName evidence="4">Tripartite tricarboxylate transporter substrate binding protein</fullName>
    </recommendedName>
</protein>
<dbReference type="PANTHER" id="PTHR42928">
    <property type="entry name" value="TRICARBOXYLATE-BINDING PROTEIN"/>
    <property type="match status" value="1"/>
</dbReference>
<name>A0A8J2ZFG0_9PROT</name>
<accession>A0A8J2ZFG0</accession>
<dbReference type="InterPro" id="IPR042100">
    <property type="entry name" value="Bug_dom1"/>
</dbReference>
<dbReference type="PANTHER" id="PTHR42928:SF5">
    <property type="entry name" value="BLR1237 PROTEIN"/>
    <property type="match status" value="1"/>
</dbReference>
<organism evidence="2 3">
    <name type="scientific">Caldovatus sediminis</name>
    <dbReference type="NCBI Taxonomy" id="2041189"/>
    <lineage>
        <taxon>Bacteria</taxon>
        <taxon>Pseudomonadati</taxon>
        <taxon>Pseudomonadota</taxon>
        <taxon>Alphaproteobacteria</taxon>
        <taxon>Acetobacterales</taxon>
        <taxon>Roseomonadaceae</taxon>
        <taxon>Caldovatus</taxon>
    </lineage>
</organism>
<dbReference type="EMBL" id="BMKS01000026">
    <property type="protein sequence ID" value="GGG51990.1"/>
    <property type="molecule type" value="Genomic_DNA"/>
</dbReference>
<gene>
    <name evidence="2" type="ORF">GCM10010964_43950</name>
</gene>
<dbReference type="Pfam" id="PF03401">
    <property type="entry name" value="TctC"/>
    <property type="match status" value="1"/>
</dbReference>
<dbReference type="PIRSF" id="PIRSF017082">
    <property type="entry name" value="YflP"/>
    <property type="match status" value="1"/>
</dbReference>
<proteinExistence type="inferred from homology"/>
<dbReference type="CDD" id="cd07012">
    <property type="entry name" value="PBP2_Bug_TTT"/>
    <property type="match status" value="1"/>
</dbReference>
<dbReference type="AlphaFoldDB" id="A0A8J2ZFG0"/>
<dbReference type="Proteomes" id="UP000597507">
    <property type="component" value="Unassembled WGS sequence"/>
</dbReference>
<evidence type="ECO:0000256" key="1">
    <source>
        <dbReference type="ARBA" id="ARBA00006987"/>
    </source>
</evidence>
<dbReference type="Gene3D" id="3.40.190.10">
    <property type="entry name" value="Periplasmic binding protein-like II"/>
    <property type="match status" value="1"/>
</dbReference>
<dbReference type="InterPro" id="IPR005064">
    <property type="entry name" value="BUG"/>
</dbReference>
<comment type="caution">
    <text evidence="2">The sequence shown here is derived from an EMBL/GenBank/DDBJ whole genome shotgun (WGS) entry which is preliminary data.</text>
</comment>
<reference evidence="2 3" key="1">
    <citation type="journal article" date="2014" name="Int. J. Syst. Evol. Microbiol.">
        <title>Complete genome sequence of Corynebacterium casei LMG S-19264T (=DSM 44701T), isolated from a smear-ripened cheese.</title>
        <authorList>
            <consortium name="US DOE Joint Genome Institute (JGI-PGF)"/>
            <person name="Walter F."/>
            <person name="Albersmeier A."/>
            <person name="Kalinowski J."/>
            <person name="Ruckert C."/>
        </authorList>
    </citation>
    <scope>NUCLEOTIDE SEQUENCE [LARGE SCALE GENOMIC DNA]</scope>
    <source>
        <strain evidence="2 3">CGMCC 1.16330</strain>
    </source>
</reference>
<evidence type="ECO:0008006" key="4">
    <source>
        <dbReference type="Google" id="ProtNLM"/>
    </source>
</evidence>
<evidence type="ECO:0000313" key="3">
    <source>
        <dbReference type="Proteomes" id="UP000597507"/>
    </source>
</evidence>
<dbReference type="RefSeq" id="WP_188904239.1">
    <property type="nucleotide sequence ID" value="NZ_BMKS01000026.1"/>
</dbReference>
<evidence type="ECO:0000313" key="2">
    <source>
        <dbReference type="EMBL" id="GGG51990.1"/>
    </source>
</evidence>
<sequence length="332" mass="35413">MRPVVPAPPPPLRRRALLPLAAAAGLARPGVLRAQSWPARPVRMVVPFPPGGGTDTLGRMFAQALTERLGQPVVVENRGGAGGNIGSAVVAQSPPDGYTVLFNGNGMAIADILFRNPGYDWKRDFAWVARTASTPILLVVNETVPAASLREFIAYARANPGRLNHGTAGAGTPMHLAAELFDEMAGTRIVHVPYRGTGPSVAGLLGNEVQLMFASSSAVDGLIRDGKVRALANTAATRARGWPDLPSIAEALPGYAAELWYPVAFPARTPEVAVRTLERALREVLQDAAFAEAIIRRGFDPEYLDGAGTVRALEQERARWEPLLRRAGIKAD</sequence>
<comment type="similarity">
    <text evidence="1">Belongs to the UPF0065 (bug) family.</text>
</comment>
<keyword evidence="3" id="KW-1185">Reference proteome</keyword>
<dbReference type="SUPFAM" id="SSF53850">
    <property type="entry name" value="Periplasmic binding protein-like II"/>
    <property type="match status" value="1"/>
</dbReference>